<evidence type="ECO:0000256" key="3">
    <source>
        <dbReference type="SAM" id="SignalP"/>
    </source>
</evidence>
<feature type="compositionally biased region" description="Low complexity" evidence="2">
    <location>
        <begin position="196"/>
        <end position="216"/>
    </location>
</feature>
<accession>A0A8S3YM55</accession>
<keyword evidence="1" id="KW-1015">Disulfide bond</keyword>
<feature type="compositionally biased region" description="Low complexity" evidence="2">
    <location>
        <begin position="330"/>
        <end position="384"/>
    </location>
</feature>
<evidence type="ECO:0000256" key="2">
    <source>
        <dbReference type="SAM" id="MobiDB-lite"/>
    </source>
</evidence>
<feature type="compositionally biased region" description="Polar residues" evidence="2">
    <location>
        <begin position="277"/>
        <end position="289"/>
    </location>
</feature>
<dbReference type="PROSITE" id="PS00022">
    <property type="entry name" value="EGF_1"/>
    <property type="match status" value="1"/>
</dbReference>
<feature type="region of interest" description="Disordered" evidence="2">
    <location>
        <begin position="323"/>
        <end position="384"/>
    </location>
</feature>
<dbReference type="Proteomes" id="UP000678393">
    <property type="component" value="Unassembled WGS sequence"/>
</dbReference>
<feature type="compositionally biased region" description="Low complexity" evidence="2">
    <location>
        <begin position="165"/>
        <end position="175"/>
    </location>
</feature>
<comment type="caution">
    <text evidence="5">The sequence shown here is derived from an EMBL/GenBank/DDBJ whole genome shotgun (WGS) entry which is preliminary data.</text>
</comment>
<dbReference type="PROSITE" id="PS50026">
    <property type="entry name" value="EGF_3"/>
    <property type="match status" value="1"/>
</dbReference>
<name>A0A8S3YM55_9EUPU</name>
<keyword evidence="3" id="KW-0732">Signal</keyword>
<feature type="chain" id="PRO_5035817940" description="EGF-like domain-containing protein" evidence="3">
    <location>
        <begin position="25"/>
        <end position="433"/>
    </location>
</feature>
<gene>
    <name evidence="5" type="ORF">CUNI_LOCUS2090</name>
</gene>
<feature type="domain" description="EGF-like" evidence="4">
    <location>
        <begin position="43"/>
        <end position="83"/>
    </location>
</feature>
<feature type="compositionally biased region" description="Polar residues" evidence="2">
    <location>
        <begin position="183"/>
        <end position="195"/>
    </location>
</feature>
<feature type="compositionally biased region" description="Polar residues" evidence="2">
    <location>
        <begin position="217"/>
        <end position="269"/>
    </location>
</feature>
<dbReference type="EMBL" id="CAJHNH020000269">
    <property type="protein sequence ID" value="CAG5116532.1"/>
    <property type="molecule type" value="Genomic_DNA"/>
</dbReference>
<organism evidence="5 6">
    <name type="scientific">Candidula unifasciata</name>
    <dbReference type="NCBI Taxonomy" id="100452"/>
    <lineage>
        <taxon>Eukaryota</taxon>
        <taxon>Metazoa</taxon>
        <taxon>Spiralia</taxon>
        <taxon>Lophotrochozoa</taxon>
        <taxon>Mollusca</taxon>
        <taxon>Gastropoda</taxon>
        <taxon>Heterobranchia</taxon>
        <taxon>Euthyneura</taxon>
        <taxon>Panpulmonata</taxon>
        <taxon>Eupulmonata</taxon>
        <taxon>Stylommatophora</taxon>
        <taxon>Helicina</taxon>
        <taxon>Helicoidea</taxon>
        <taxon>Geomitridae</taxon>
        <taxon>Candidula</taxon>
    </lineage>
</organism>
<feature type="disulfide bond" evidence="1">
    <location>
        <begin position="73"/>
        <end position="82"/>
    </location>
</feature>
<sequence>MTPSPRTVLAVWIILTACTHRCTSAPVPPVVQQGAVTQCSPQNKHPCETFPTLCTAGGGRCVSKDPCEYQCLCPDGRLGRDCTKSSSPDQGSVVDTLLIFPKDIFADANHVSKSEVFAKSNRHNATNTVESNTTDFSMSGTITLTRITTSFQESTTTAVTEVTKNNSPPSSSISNPPFPSTSKTLNTNPLGESSVTTAVPSLTETTTTSSISKSTTKNNMYPASGNNSREQDRNSSNFTGKPTDTSSRTELSTVTTFSTQRVNTNTEASTGPPYGASGSSSKTEPNGGSPQAAESLRADVFNPNEALTIRRSFKPNLILSHGIPTQSASTTTQNPQQKTTQQHHATTTPQTTNSGFSSTQDTGTWSQQTSTTTTASSTEQSTATAEDFPTLFKLTVDSQSNPIDSGTNSALSMVVHRVFLPIEAFQPALRAAP</sequence>
<dbReference type="OrthoDB" id="6159275at2759"/>
<dbReference type="InterPro" id="IPR000742">
    <property type="entry name" value="EGF"/>
</dbReference>
<reference evidence="5" key="1">
    <citation type="submission" date="2021-04" db="EMBL/GenBank/DDBJ databases">
        <authorList>
            <consortium name="Molecular Ecology Group"/>
        </authorList>
    </citation>
    <scope>NUCLEOTIDE SEQUENCE</scope>
</reference>
<comment type="caution">
    <text evidence="1">Lacks conserved residue(s) required for the propagation of feature annotation.</text>
</comment>
<evidence type="ECO:0000313" key="5">
    <source>
        <dbReference type="EMBL" id="CAG5116532.1"/>
    </source>
</evidence>
<dbReference type="PROSITE" id="PS51257">
    <property type="entry name" value="PROKAR_LIPOPROTEIN"/>
    <property type="match status" value="1"/>
</dbReference>
<evidence type="ECO:0000313" key="6">
    <source>
        <dbReference type="Proteomes" id="UP000678393"/>
    </source>
</evidence>
<keyword evidence="6" id="KW-1185">Reference proteome</keyword>
<dbReference type="AlphaFoldDB" id="A0A8S3YM55"/>
<keyword evidence="1" id="KW-0245">EGF-like domain</keyword>
<evidence type="ECO:0000256" key="1">
    <source>
        <dbReference type="PROSITE-ProRule" id="PRU00076"/>
    </source>
</evidence>
<protein>
    <recommendedName>
        <fullName evidence="4">EGF-like domain-containing protein</fullName>
    </recommendedName>
</protein>
<proteinExistence type="predicted"/>
<feature type="disulfide bond" evidence="1">
    <location>
        <begin position="54"/>
        <end position="71"/>
    </location>
</feature>
<feature type="signal peptide" evidence="3">
    <location>
        <begin position="1"/>
        <end position="24"/>
    </location>
</feature>
<feature type="region of interest" description="Disordered" evidence="2">
    <location>
        <begin position="159"/>
        <end position="293"/>
    </location>
</feature>
<evidence type="ECO:0000259" key="4">
    <source>
        <dbReference type="PROSITE" id="PS50026"/>
    </source>
</evidence>